<keyword evidence="4" id="KW-1185">Reference proteome</keyword>
<evidence type="ECO:0000256" key="1">
    <source>
        <dbReference type="ARBA" id="ARBA00023125"/>
    </source>
</evidence>
<dbReference type="PANTHER" id="PTHR13356">
    <property type="entry name" value="OB FOLD NUCLEIC ACID BINDING PROTEIN-RELATED"/>
    <property type="match status" value="1"/>
</dbReference>
<dbReference type="GO" id="GO:0010212">
    <property type="term" value="P:response to ionizing radiation"/>
    <property type="evidence" value="ECO:0007669"/>
    <property type="project" value="TreeGrafter"/>
</dbReference>
<dbReference type="InterPro" id="IPR051231">
    <property type="entry name" value="SOSS-B"/>
</dbReference>
<accession>A0A137P7I5</accession>
<feature type="region of interest" description="Disordered" evidence="2">
    <location>
        <begin position="105"/>
        <end position="167"/>
    </location>
</feature>
<protein>
    <recommendedName>
        <fullName evidence="5">Nucleic acid-binding protein</fullName>
    </recommendedName>
</protein>
<dbReference type="OMA" id="RNIDCEV"/>
<evidence type="ECO:0008006" key="5">
    <source>
        <dbReference type="Google" id="ProtNLM"/>
    </source>
</evidence>
<reference evidence="3 4" key="1">
    <citation type="journal article" date="2015" name="Genome Biol. Evol.">
        <title>Phylogenomic analyses indicate that early fungi evolved digesting cell walls of algal ancestors of land plants.</title>
        <authorList>
            <person name="Chang Y."/>
            <person name="Wang S."/>
            <person name="Sekimoto S."/>
            <person name="Aerts A.L."/>
            <person name="Choi C."/>
            <person name="Clum A."/>
            <person name="LaButti K.M."/>
            <person name="Lindquist E.A."/>
            <person name="Yee Ngan C."/>
            <person name="Ohm R.A."/>
            <person name="Salamov A.A."/>
            <person name="Grigoriev I.V."/>
            <person name="Spatafora J.W."/>
            <person name="Berbee M.L."/>
        </authorList>
    </citation>
    <scope>NUCLEOTIDE SEQUENCE [LARGE SCALE GENOMIC DNA]</scope>
    <source>
        <strain evidence="3 4">NRRL 28638</strain>
    </source>
</reference>
<dbReference type="EMBL" id="KQ964490">
    <property type="protein sequence ID" value="KXN70891.1"/>
    <property type="molecule type" value="Genomic_DNA"/>
</dbReference>
<dbReference type="SUPFAM" id="SSF50249">
    <property type="entry name" value="Nucleic acid-binding proteins"/>
    <property type="match status" value="1"/>
</dbReference>
<organism evidence="3 4">
    <name type="scientific">Conidiobolus coronatus (strain ATCC 28846 / CBS 209.66 / NRRL 28638)</name>
    <name type="common">Delacroixia coronata</name>
    <dbReference type="NCBI Taxonomy" id="796925"/>
    <lineage>
        <taxon>Eukaryota</taxon>
        <taxon>Fungi</taxon>
        <taxon>Fungi incertae sedis</taxon>
        <taxon>Zoopagomycota</taxon>
        <taxon>Entomophthoromycotina</taxon>
        <taxon>Entomophthoromycetes</taxon>
        <taxon>Entomophthorales</taxon>
        <taxon>Ancylistaceae</taxon>
        <taxon>Conidiobolus</taxon>
    </lineage>
</organism>
<gene>
    <name evidence="3" type="ORF">CONCODRAFT_78635</name>
</gene>
<feature type="compositionally biased region" description="Basic residues" evidence="2">
    <location>
        <begin position="146"/>
        <end position="160"/>
    </location>
</feature>
<dbReference type="OrthoDB" id="295715at2759"/>
<dbReference type="AlphaFoldDB" id="A0A137P7I5"/>
<dbReference type="STRING" id="796925.A0A137P7I5"/>
<evidence type="ECO:0000313" key="3">
    <source>
        <dbReference type="EMBL" id="KXN70891.1"/>
    </source>
</evidence>
<feature type="compositionally biased region" description="Low complexity" evidence="2">
    <location>
        <begin position="126"/>
        <end position="145"/>
    </location>
</feature>
<evidence type="ECO:0000313" key="4">
    <source>
        <dbReference type="Proteomes" id="UP000070444"/>
    </source>
</evidence>
<dbReference type="PANTHER" id="PTHR13356:SF0">
    <property type="entry name" value="SOSS COMPLEX SUBUNIT B HOMOLOG"/>
    <property type="match status" value="1"/>
</dbReference>
<dbReference type="InterPro" id="IPR012340">
    <property type="entry name" value="NA-bd_OB-fold"/>
</dbReference>
<name>A0A137P7I5_CONC2</name>
<proteinExistence type="predicted"/>
<sequence length="167" mass="19273">MHWYIHLVIDTFEVSGQQGTKVTTYLVADRTGSIEYTLWGDDHKNVKEGDVLQLSPGQTTVFADKLQITLAKHGQLKKTGQFTFPAKLEPNYTVIYSQKLDVNNNNNNHSAHNAHNHQHMDPPNGHHQFSSNNHFQHNNNSNNHPNNHHSHYHGHRPRGGRYRDYRN</sequence>
<keyword evidence="1" id="KW-0238">DNA-binding</keyword>
<dbReference type="GO" id="GO:0003677">
    <property type="term" value="F:DNA binding"/>
    <property type="evidence" value="ECO:0007669"/>
    <property type="project" value="UniProtKB-KW"/>
</dbReference>
<dbReference type="GO" id="GO:0000724">
    <property type="term" value="P:double-strand break repair via homologous recombination"/>
    <property type="evidence" value="ECO:0007669"/>
    <property type="project" value="TreeGrafter"/>
</dbReference>
<dbReference type="Gene3D" id="2.40.50.140">
    <property type="entry name" value="Nucleic acid-binding proteins"/>
    <property type="match status" value="1"/>
</dbReference>
<dbReference type="Proteomes" id="UP000070444">
    <property type="component" value="Unassembled WGS sequence"/>
</dbReference>
<evidence type="ECO:0000256" key="2">
    <source>
        <dbReference type="SAM" id="MobiDB-lite"/>
    </source>
</evidence>